<evidence type="ECO:0000313" key="3">
    <source>
        <dbReference type="Proteomes" id="UP000179214"/>
    </source>
</evidence>
<reference evidence="2 3" key="1">
    <citation type="journal article" date="2016" name="Nat. Commun.">
        <title>Thousands of microbial genomes shed light on interconnected biogeochemical processes in an aquifer system.</title>
        <authorList>
            <person name="Anantharaman K."/>
            <person name="Brown C.T."/>
            <person name="Hug L.A."/>
            <person name="Sharon I."/>
            <person name="Castelle C.J."/>
            <person name="Probst A.J."/>
            <person name="Thomas B.C."/>
            <person name="Singh A."/>
            <person name="Wilkins M.J."/>
            <person name="Karaoz U."/>
            <person name="Brodie E.L."/>
            <person name="Williams K.H."/>
            <person name="Hubbard S.S."/>
            <person name="Banfield J.F."/>
        </authorList>
    </citation>
    <scope>NUCLEOTIDE SEQUENCE [LARGE SCALE GENOMIC DNA]</scope>
</reference>
<protein>
    <recommendedName>
        <fullName evidence="1">DUF1653 domain-containing protein</fullName>
    </recommendedName>
</protein>
<dbReference type="Proteomes" id="UP000179214">
    <property type="component" value="Unassembled WGS sequence"/>
</dbReference>
<feature type="domain" description="DUF1653" evidence="1">
    <location>
        <begin position="8"/>
        <end position="67"/>
    </location>
</feature>
<dbReference type="Gene3D" id="2.30.30.320">
    <property type="entry name" value="DUF1653-like domain"/>
    <property type="match status" value="1"/>
</dbReference>
<organism evidence="2 3">
    <name type="scientific">Candidatus Staskawiczbacteria bacterium RIFCSPHIGHO2_12_FULL_38_11</name>
    <dbReference type="NCBI Taxonomy" id="1802209"/>
    <lineage>
        <taxon>Bacteria</taxon>
        <taxon>Candidatus Staskawicziibacteriota</taxon>
    </lineage>
</organism>
<evidence type="ECO:0000313" key="2">
    <source>
        <dbReference type="EMBL" id="OGZ70770.1"/>
    </source>
</evidence>
<dbReference type="InterPro" id="IPR037135">
    <property type="entry name" value="DUF1653-like_dom_sf"/>
</dbReference>
<gene>
    <name evidence="2" type="ORF">A3F47_00025</name>
</gene>
<proteinExistence type="predicted"/>
<name>A0A1G2I8R4_9BACT</name>
<evidence type="ECO:0000259" key="1">
    <source>
        <dbReference type="Pfam" id="PF07866"/>
    </source>
</evidence>
<dbReference type="EMBL" id="MHOV01000002">
    <property type="protein sequence ID" value="OGZ70770.1"/>
    <property type="molecule type" value="Genomic_DNA"/>
</dbReference>
<sequence length="73" mass="8713">MESKIKLGIYKHFKGKEYKVIGVAKHSETLEEFVVYQKLYDDLGLCVRPFKMFFEDVERDGYKGPRFVFVKEK</sequence>
<accession>A0A1G2I8R4</accession>
<dbReference type="AlphaFoldDB" id="A0A1G2I8R4"/>
<dbReference type="InterPro" id="IPR023387">
    <property type="entry name" value="DUF1653-like_dom"/>
</dbReference>
<dbReference type="Pfam" id="PF07866">
    <property type="entry name" value="DUF1653"/>
    <property type="match status" value="1"/>
</dbReference>
<comment type="caution">
    <text evidence="2">The sequence shown here is derived from an EMBL/GenBank/DDBJ whole genome shotgun (WGS) entry which is preliminary data.</text>
</comment>